<gene>
    <name evidence="1" type="ORF">SAMN05216227_10704</name>
</gene>
<dbReference type="STRING" id="1077947.SAMN05216227_10704"/>
<sequence>MWTKLPSASLEEMSARNLNRSSLRQLCSHAERGRDDVDGRVSLDFLSLPPEAFPVSTATFTSSCEAAHTGLSGASIQTSHPLLTASKDEILETCQLLRADWTACMHFTGRDTDFGTHAKLAPVRELGGRVVHHDG</sequence>
<dbReference type="AlphaFoldDB" id="A0A1H8N421"/>
<protein>
    <submittedName>
        <fullName evidence="1">Uncharacterized protein</fullName>
    </submittedName>
</protein>
<evidence type="ECO:0000313" key="1">
    <source>
        <dbReference type="EMBL" id="SEO24310.1"/>
    </source>
</evidence>
<reference evidence="1 2" key="1">
    <citation type="submission" date="2016-10" db="EMBL/GenBank/DDBJ databases">
        <authorList>
            <person name="de Groot N.N."/>
        </authorList>
    </citation>
    <scope>NUCLEOTIDE SEQUENCE [LARGE SCALE GENOMIC DNA]</scope>
    <source>
        <strain evidence="1 2">CGMCC 1.10836</strain>
    </source>
</reference>
<name>A0A1H8N421_9RHOB</name>
<accession>A0A1H8N421</accession>
<organism evidence="1 2">
    <name type="scientific">Pseudorhodobacter antarcticus</name>
    <dbReference type="NCBI Taxonomy" id="1077947"/>
    <lineage>
        <taxon>Bacteria</taxon>
        <taxon>Pseudomonadati</taxon>
        <taxon>Pseudomonadota</taxon>
        <taxon>Alphaproteobacteria</taxon>
        <taxon>Rhodobacterales</taxon>
        <taxon>Paracoccaceae</taxon>
        <taxon>Pseudorhodobacter</taxon>
    </lineage>
</organism>
<proteinExistence type="predicted"/>
<keyword evidence="2" id="KW-1185">Reference proteome</keyword>
<dbReference type="EMBL" id="FOCO01000070">
    <property type="protein sequence ID" value="SEO24310.1"/>
    <property type="molecule type" value="Genomic_DNA"/>
</dbReference>
<evidence type="ECO:0000313" key="2">
    <source>
        <dbReference type="Proteomes" id="UP000183002"/>
    </source>
</evidence>
<dbReference type="Proteomes" id="UP000183002">
    <property type="component" value="Unassembled WGS sequence"/>
</dbReference>